<feature type="non-terminal residue" evidence="3">
    <location>
        <position position="1"/>
    </location>
</feature>
<accession>A0ABN9W494</accession>
<dbReference type="EMBL" id="CAUYUJ010018133">
    <property type="protein sequence ID" value="CAK0880919.1"/>
    <property type="molecule type" value="Genomic_DNA"/>
</dbReference>
<evidence type="ECO:0000313" key="4">
    <source>
        <dbReference type="Proteomes" id="UP001189429"/>
    </source>
</evidence>
<feature type="repeat" description="PPR" evidence="2">
    <location>
        <begin position="72"/>
        <end position="106"/>
    </location>
</feature>
<organism evidence="3 4">
    <name type="scientific">Prorocentrum cordatum</name>
    <dbReference type="NCBI Taxonomy" id="2364126"/>
    <lineage>
        <taxon>Eukaryota</taxon>
        <taxon>Sar</taxon>
        <taxon>Alveolata</taxon>
        <taxon>Dinophyceae</taxon>
        <taxon>Prorocentrales</taxon>
        <taxon>Prorocentraceae</taxon>
        <taxon>Prorocentrum</taxon>
    </lineage>
</organism>
<dbReference type="InterPro" id="IPR002885">
    <property type="entry name" value="PPR_rpt"/>
</dbReference>
<protein>
    <submittedName>
        <fullName evidence="3">Uncharacterized protein</fullName>
    </submittedName>
</protein>
<dbReference type="PROSITE" id="PS51375">
    <property type="entry name" value="PPR"/>
    <property type="match status" value="2"/>
</dbReference>
<keyword evidence="4" id="KW-1185">Reference proteome</keyword>
<dbReference type="PANTHER" id="PTHR47447:SF17">
    <property type="entry name" value="OS12G0638900 PROTEIN"/>
    <property type="match status" value="1"/>
</dbReference>
<feature type="repeat" description="PPR" evidence="2">
    <location>
        <begin position="36"/>
        <end position="70"/>
    </location>
</feature>
<dbReference type="Pfam" id="PF01535">
    <property type="entry name" value="PPR"/>
    <property type="match status" value="2"/>
</dbReference>
<dbReference type="Proteomes" id="UP001189429">
    <property type="component" value="Unassembled WGS sequence"/>
</dbReference>
<comment type="caution">
    <text evidence="3">The sequence shown here is derived from an EMBL/GenBank/DDBJ whole genome shotgun (WGS) entry which is preliminary data.</text>
</comment>
<evidence type="ECO:0000256" key="2">
    <source>
        <dbReference type="PROSITE-ProRule" id="PRU00708"/>
    </source>
</evidence>
<evidence type="ECO:0000256" key="1">
    <source>
        <dbReference type="ARBA" id="ARBA00022737"/>
    </source>
</evidence>
<gene>
    <name evidence="3" type="ORF">PCOR1329_LOCUS63930</name>
</gene>
<name>A0ABN9W494_9DINO</name>
<dbReference type="NCBIfam" id="TIGR00756">
    <property type="entry name" value="PPR"/>
    <property type="match status" value="2"/>
</dbReference>
<proteinExistence type="predicted"/>
<evidence type="ECO:0000313" key="3">
    <source>
        <dbReference type="EMBL" id="CAK0880919.1"/>
    </source>
</evidence>
<keyword evidence="1" id="KW-0677">Repeat</keyword>
<dbReference type="PANTHER" id="PTHR47447">
    <property type="entry name" value="OS03G0856100 PROTEIN"/>
    <property type="match status" value="1"/>
</dbReference>
<sequence length="156" mass="17488">LQRCDQRVRERRAVAAGSVAARRHVGDEDRGRHHLQLVIYSAAISACEKGGQWQQALSLIVGMWELKLEPDTIFSCNAEIRAYDKCGQWQQALSLLGEMRESSLEPNENQYSLVITVYERLSRHSAGFPGDPQIGLSRFRLPCEALCVWDPAGPPP</sequence>
<reference evidence="3" key="1">
    <citation type="submission" date="2023-10" db="EMBL/GenBank/DDBJ databases">
        <authorList>
            <person name="Chen Y."/>
            <person name="Shah S."/>
            <person name="Dougan E. K."/>
            <person name="Thang M."/>
            <person name="Chan C."/>
        </authorList>
    </citation>
    <scope>NUCLEOTIDE SEQUENCE [LARGE SCALE GENOMIC DNA]</scope>
</reference>
<dbReference type="Gene3D" id="1.25.40.10">
    <property type="entry name" value="Tetratricopeptide repeat domain"/>
    <property type="match status" value="1"/>
</dbReference>
<dbReference type="InterPro" id="IPR011990">
    <property type="entry name" value="TPR-like_helical_dom_sf"/>
</dbReference>